<keyword evidence="1" id="KW-0677">Repeat</keyword>
<dbReference type="Pfam" id="PF13374">
    <property type="entry name" value="TPR_10"/>
    <property type="match status" value="1"/>
</dbReference>
<sequence>MSKWILIILAAGMIVYFNSLFNGFVWDDEEQIVNNPIIRSVGNIGQAFGAGTFYSGGAGLAKGFYRPVVTVYYMLVYSVFKLHAWGYHLAQIAIHLMSAVLIYKLLARWMEEKWAGWGGLLFAVHPGISKTVVYAASAGDALYTLFILVSLWAWGRNWTVGISVWLALLSKESAIAAVPIVLIYGWWFGKKNQRGVGATAVLIAVGAYLILRLAAGISIPKLDLAPITQATLAQRLMTVPAELGNYLRLVFWPAKLTISQHWVVENWQDPRFWGWGLIMIGLTGSLLWLGLKYRSKKYWFGVMWMGLSLGAVLNIYPLDGTIDETWLYFPMIGVIGLILYPITKLGKYCVYGLIIIVLGLGIRTMARNRDWKNGLILYGRAIKDSPPSYELENNYGVELFRIGKLDEARGHFEKSIKLQPRWWFAYNNLGAIYQRGGDLQTAKSLYEQGLERADYYLAYENLAVVKLKLDKDEETEKFLIEALKKLPANEILNQALAIVKYRLKALRAR</sequence>
<feature type="transmembrane region" description="Helical" evidence="4">
    <location>
        <begin position="160"/>
        <end position="184"/>
    </location>
</feature>
<dbReference type="PANTHER" id="PTHR44227:SF3">
    <property type="entry name" value="PROTEIN O-MANNOSYL-TRANSFERASE TMTC4"/>
    <property type="match status" value="1"/>
</dbReference>
<keyword evidence="4" id="KW-0472">Membrane</keyword>
<feature type="transmembrane region" description="Helical" evidence="4">
    <location>
        <begin position="349"/>
        <end position="366"/>
    </location>
</feature>
<feature type="transmembrane region" description="Helical" evidence="4">
    <location>
        <begin position="85"/>
        <end position="106"/>
    </location>
</feature>
<comment type="caution">
    <text evidence="5">The sequence shown here is derived from an EMBL/GenBank/DDBJ whole genome shotgun (WGS) entry which is preliminary data.</text>
</comment>
<feature type="repeat" description="TPR" evidence="3">
    <location>
        <begin position="389"/>
        <end position="422"/>
    </location>
</feature>
<dbReference type="Gene3D" id="1.25.40.10">
    <property type="entry name" value="Tetratricopeptide repeat domain"/>
    <property type="match status" value="1"/>
</dbReference>
<feature type="transmembrane region" description="Helical" evidence="4">
    <location>
        <begin position="196"/>
        <end position="215"/>
    </location>
</feature>
<dbReference type="AlphaFoldDB" id="A0A0G1M592"/>
<gene>
    <name evidence="5" type="ORF">UX05_C0001G0070</name>
</gene>
<protein>
    <submittedName>
        <fullName evidence="5">TPR domain protein</fullName>
    </submittedName>
</protein>
<keyword evidence="4" id="KW-0812">Transmembrane</keyword>
<organism evidence="5 6">
    <name type="scientific">Candidatus Amesbacteria bacterium GW2011_GWC2_45_19</name>
    <dbReference type="NCBI Taxonomy" id="1618366"/>
    <lineage>
        <taxon>Bacteria</taxon>
        <taxon>Candidatus Amesiibacteriota</taxon>
    </lineage>
</organism>
<evidence type="ECO:0000313" key="5">
    <source>
        <dbReference type="EMBL" id="KKU03441.1"/>
    </source>
</evidence>
<feature type="transmembrane region" description="Helical" evidence="4">
    <location>
        <begin position="325"/>
        <end position="342"/>
    </location>
</feature>
<keyword evidence="4" id="KW-1133">Transmembrane helix</keyword>
<evidence type="ECO:0000256" key="1">
    <source>
        <dbReference type="ARBA" id="ARBA00022737"/>
    </source>
</evidence>
<feature type="transmembrane region" description="Helical" evidence="4">
    <location>
        <begin position="272"/>
        <end position="291"/>
    </location>
</feature>
<dbReference type="EMBL" id="LCKS01000001">
    <property type="protein sequence ID" value="KKU03441.1"/>
    <property type="molecule type" value="Genomic_DNA"/>
</dbReference>
<feature type="transmembrane region" description="Helical" evidence="4">
    <location>
        <begin position="298"/>
        <end position="319"/>
    </location>
</feature>
<feature type="transmembrane region" description="Helical" evidence="4">
    <location>
        <begin position="132"/>
        <end position="154"/>
    </location>
</feature>
<evidence type="ECO:0000256" key="4">
    <source>
        <dbReference type="SAM" id="Phobius"/>
    </source>
</evidence>
<accession>A0A0G1M592</accession>
<evidence type="ECO:0000256" key="2">
    <source>
        <dbReference type="ARBA" id="ARBA00022803"/>
    </source>
</evidence>
<dbReference type="SMART" id="SM00028">
    <property type="entry name" value="TPR"/>
    <property type="match status" value="3"/>
</dbReference>
<feature type="transmembrane region" description="Helical" evidence="4">
    <location>
        <begin position="6"/>
        <end position="26"/>
    </location>
</feature>
<reference evidence="5 6" key="1">
    <citation type="journal article" date="2015" name="Nature">
        <title>rRNA introns, odd ribosomes, and small enigmatic genomes across a large radiation of phyla.</title>
        <authorList>
            <person name="Brown C.T."/>
            <person name="Hug L.A."/>
            <person name="Thomas B.C."/>
            <person name="Sharon I."/>
            <person name="Castelle C.J."/>
            <person name="Singh A."/>
            <person name="Wilkins M.J."/>
            <person name="Williams K.H."/>
            <person name="Banfield J.F."/>
        </authorList>
    </citation>
    <scope>NUCLEOTIDE SEQUENCE [LARGE SCALE GENOMIC DNA]</scope>
</reference>
<dbReference type="Proteomes" id="UP000034264">
    <property type="component" value="Unassembled WGS sequence"/>
</dbReference>
<feature type="transmembrane region" description="Helical" evidence="4">
    <location>
        <begin position="47"/>
        <end position="65"/>
    </location>
</feature>
<proteinExistence type="predicted"/>
<name>A0A0G1M592_9BACT</name>
<evidence type="ECO:0000313" key="6">
    <source>
        <dbReference type="Proteomes" id="UP000034264"/>
    </source>
</evidence>
<dbReference type="SUPFAM" id="SSF48452">
    <property type="entry name" value="TPR-like"/>
    <property type="match status" value="1"/>
</dbReference>
<dbReference type="InterPro" id="IPR052346">
    <property type="entry name" value="O-mannosyl-transferase_TMTC"/>
</dbReference>
<dbReference type="PANTHER" id="PTHR44227">
    <property type="match status" value="1"/>
</dbReference>
<dbReference type="InterPro" id="IPR011990">
    <property type="entry name" value="TPR-like_helical_dom_sf"/>
</dbReference>
<dbReference type="InterPro" id="IPR019734">
    <property type="entry name" value="TPR_rpt"/>
</dbReference>
<evidence type="ECO:0000256" key="3">
    <source>
        <dbReference type="PROSITE-ProRule" id="PRU00339"/>
    </source>
</evidence>
<keyword evidence="2 3" id="KW-0802">TPR repeat</keyword>
<dbReference type="PROSITE" id="PS50005">
    <property type="entry name" value="TPR"/>
    <property type="match status" value="1"/>
</dbReference>